<feature type="domain" description="Carbohydrate kinase FGGY N-terminal" evidence="4">
    <location>
        <begin position="3"/>
        <end position="209"/>
    </location>
</feature>
<evidence type="ECO:0000313" key="5">
    <source>
        <dbReference type="EMBL" id="HIQ68592.1"/>
    </source>
</evidence>
<evidence type="ECO:0000256" key="3">
    <source>
        <dbReference type="ARBA" id="ARBA00022777"/>
    </source>
</evidence>
<evidence type="ECO:0000256" key="1">
    <source>
        <dbReference type="ARBA" id="ARBA00009156"/>
    </source>
</evidence>
<keyword evidence="2" id="KW-0808">Transferase</keyword>
<keyword evidence="3" id="KW-0418">Kinase</keyword>
<dbReference type="SUPFAM" id="SSF53067">
    <property type="entry name" value="Actin-like ATPase domain"/>
    <property type="match status" value="2"/>
</dbReference>
<reference evidence="5" key="1">
    <citation type="submission" date="2020-10" db="EMBL/GenBank/DDBJ databases">
        <authorList>
            <person name="Gilroy R."/>
        </authorList>
    </citation>
    <scope>NUCLEOTIDE SEQUENCE</scope>
    <source>
        <strain evidence="5">13361</strain>
    </source>
</reference>
<reference evidence="5" key="2">
    <citation type="journal article" date="2021" name="PeerJ">
        <title>Extensive microbial diversity within the chicken gut microbiome revealed by metagenomics and culture.</title>
        <authorList>
            <person name="Gilroy R."/>
            <person name="Ravi A."/>
            <person name="Getino M."/>
            <person name="Pursley I."/>
            <person name="Horton D.L."/>
            <person name="Alikhan N.F."/>
            <person name="Baker D."/>
            <person name="Gharbi K."/>
            <person name="Hall N."/>
            <person name="Watson M."/>
            <person name="Adriaenssens E.M."/>
            <person name="Foster-Nyarko E."/>
            <person name="Jarju S."/>
            <person name="Secka A."/>
            <person name="Antonio M."/>
            <person name="Oren A."/>
            <person name="Chaudhuri R.R."/>
            <person name="La Ragione R."/>
            <person name="Hildebrand F."/>
            <person name="Pallen M.J."/>
        </authorList>
    </citation>
    <scope>NUCLEOTIDE SEQUENCE</scope>
    <source>
        <strain evidence="5">13361</strain>
    </source>
</reference>
<proteinExistence type="inferred from homology"/>
<name>A0A9D0Z3U9_9FIRM</name>
<dbReference type="GO" id="GO:0005975">
    <property type="term" value="P:carbohydrate metabolic process"/>
    <property type="evidence" value="ECO:0007669"/>
    <property type="project" value="InterPro"/>
</dbReference>
<dbReference type="InterPro" id="IPR018484">
    <property type="entry name" value="FGGY_N"/>
</dbReference>
<comment type="caution">
    <text evidence="5">The sequence shown here is derived from an EMBL/GenBank/DDBJ whole genome shotgun (WGS) entry which is preliminary data.</text>
</comment>
<gene>
    <name evidence="5" type="ORF">IAB74_08810</name>
</gene>
<sequence length="429" mass="47706">MAVIGMDIGTTSICGVLLDESGSRPLRVEKINHGFLDGRIYTQDPAAIAATVRSLVDRLWQENVTDIGISCQMHGILLLDREGKALSPLYTWKNPFGNYPRGQETYAEYVRGITGGNEISGRGVVTALYLQEQGQIPKDTAWVCTIGDYAALQLTKTALPRMNVTMAESLGCFDTQAGDFRRQTLKDLRLNPDWFPRVSREDQVLGTYRGAGVHSALGDNQCSFLGSTWDFTGSVLLNVGTGQQVSCYAPRYLPASGVEVRSFFDLGYLYVGVSQNGGKSYERFVRLVEDVVRQCTGLEIDGYEALDRLWQRHRREHGPLQVIPAIYGELEGLKPGTLQIGDIREEQDFGDLLEGYVRGMARELHRLYLAIPEEIRREKTKFYGAGSGIVKNRILRQLTQEAFGIRLLEEESPEAAASGAAGYVRMMKK</sequence>
<comment type="similarity">
    <text evidence="1">Belongs to the FGGY kinase family.</text>
</comment>
<dbReference type="Pfam" id="PF00370">
    <property type="entry name" value="FGGY_N"/>
    <property type="match status" value="1"/>
</dbReference>
<dbReference type="AlphaFoldDB" id="A0A9D0Z3U9"/>
<dbReference type="CDD" id="cd07777">
    <property type="entry name" value="ASKHA_NBD_FGGY_SHK"/>
    <property type="match status" value="1"/>
</dbReference>
<evidence type="ECO:0000313" key="6">
    <source>
        <dbReference type="Proteomes" id="UP000886796"/>
    </source>
</evidence>
<dbReference type="InterPro" id="IPR043129">
    <property type="entry name" value="ATPase_NBD"/>
</dbReference>
<protein>
    <recommendedName>
        <fullName evidence="4">Carbohydrate kinase FGGY N-terminal domain-containing protein</fullName>
    </recommendedName>
</protein>
<accession>A0A9D0Z3U9</accession>
<evidence type="ECO:0000256" key="2">
    <source>
        <dbReference type="ARBA" id="ARBA00022679"/>
    </source>
</evidence>
<dbReference type="InterPro" id="IPR050406">
    <property type="entry name" value="FGGY_Carb_Kinase"/>
</dbReference>
<dbReference type="Gene3D" id="3.30.420.40">
    <property type="match status" value="2"/>
</dbReference>
<organism evidence="5 6">
    <name type="scientific">Candidatus Faecousia excrementigallinarum</name>
    <dbReference type="NCBI Taxonomy" id="2840806"/>
    <lineage>
        <taxon>Bacteria</taxon>
        <taxon>Bacillati</taxon>
        <taxon>Bacillota</taxon>
        <taxon>Clostridia</taxon>
        <taxon>Eubacteriales</taxon>
        <taxon>Oscillospiraceae</taxon>
        <taxon>Faecousia</taxon>
    </lineage>
</organism>
<dbReference type="PANTHER" id="PTHR43095:SF5">
    <property type="entry name" value="XYLULOSE KINASE"/>
    <property type="match status" value="1"/>
</dbReference>
<dbReference type="EMBL" id="DVFK01000116">
    <property type="protein sequence ID" value="HIQ68592.1"/>
    <property type="molecule type" value="Genomic_DNA"/>
</dbReference>
<dbReference type="GO" id="GO:0016301">
    <property type="term" value="F:kinase activity"/>
    <property type="evidence" value="ECO:0007669"/>
    <property type="project" value="UniProtKB-KW"/>
</dbReference>
<dbReference type="Proteomes" id="UP000886796">
    <property type="component" value="Unassembled WGS sequence"/>
</dbReference>
<dbReference type="PANTHER" id="PTHR43095">
    <property type="entry name" value="SUGAR KINASE"/>
    <property type="match status" value="1"/>
</dbReference>
<evidence type="ECO:0000259" key="4">
    <source>
        <dbReference type="Pfam" id="PF00370"/>
    </source>
</evidence>